<dbReference type="EMBL" id="AAUX01000001">
    <property type="protein sequence ID" value="EAV47238.1"/>
    <property type="molecule type" value="Genomic_DNA"/>
</dbReference>
<dbReference type="AlphaFoldDB" id="A0P6S8"/>
<proteinExistence type="predicted"/>
<dbReference type="Gene3D" id="1.20.1600.10">
    <property type="entry name" value="Outer membrane efflux proteins (OEP)"/>
    <property type="match status" value="1"/>
</dbReference>
<dbReference type="Proteomes" id="UP000054262">
    <property type="component" value="Unassembled WGS sequence"/>
</dbReference>
<reference evidence="1 2" key="1">
    <citation type="submission" date="2006-11" db="EMBL/GenBank/DDBJ databases">
        <authorList>
            <person name="Giovannoni S."/>
            <person name="Vergin K."/>
            <person name="Ferriera S."/>
            <person name="Johnson J."/>
            <person name="Kravitz S."/>
            <person name="Beeson K."/>
            <person name="Sutton G."/>
            <person name="Rogers Y.-H."/>
            <person name="Friedman R."/>
            <person name="Frazier M."/>
            <person name="Venter J.C."/>
        </authorList>
    </citation>
    <scope>NUCLEOTIDE SEQUENCE [LARGE SCALE GENOMIC DNA]</scope>
    <source>
        <strain evidence="1 2">HTCC2181</strain>
    </source>
</reference>
<sequence>MRNTSLLLFILFLIGCAAIPYEESKVEIISVNQQIIQLDIFDSQFEKFLKSQGYSTLDLPLKQWSLQELLLAQLFFNYEIKNAKASLAWVKSDESIALLYPPSSIGIEIGRGDSNQEISQNIFGGGFNFTFESAGKRLIRHEIAFNKSQAASLQYEIKIWDARSKLMDLVVDFLERQDLINITKEELRLKHSILQMIKKRVDAGILSQVEHDRTSLELSIINQILLNLQYEQESVKSKIATSVGLSLEKFNLIPIDTTKIKGVFNRFSNDFINANGLRDIQYKATTNSKILRLLLANYAIAESSLKYEIAKQYPDFNFTPAYTYDLGNYIWNIGIGAIIGSADRNKAYINKAKKLRETEATKILSYQIEIINSAERLLDDFHYGLALKKDMEKMQETKNKLKKQLLKRFDNGILDRLELELELIKFNEIERNYHKALYDVIRQGLAAESTIQEPIYTKQVN</sequence>
<keyword evidence="2" id="KW-1185">Reference proteome</keyword>
<dbReference type="PROSITE" id="PS51257">
    <property type="entry name" value="PROKAR_LIPOPROTEIN"/>
    <property type="match status" value="1"/>
</dbReference>
<comment type="caution">
    <text evidence="1">The sequence shown here is derived from an EMBL/GenBank/DDBJ whole genome shotgun (WGS) entry which is preliminary data.</text>
</comment>
<organism evidence="1 2">
    <name type="scientific">Methylophilales bacterium HTCC2181</name>
    <dbReference type="NCBI Taxonomy" id="383631"/>
    <lineage>
        <taxon>Bacteria</taxon>
        <taxon>Pseudomonadati</taxon>
        <taxon>Pseudomonadota</taxon>
        <taxon>Betaproteobacteria</taxon>
        <taxon>Nitrosomonadales</taxon>
        <taxon>OM43 clade</taxon>
    </lineage>
</organism>
<dbReference type="GO" id="GO:0015562">
    <property type="term" value="F:efflux transmembrane transporter activity"/>
    <property type="evidence" value="ECO:0007669"/>
    <property type="project" value="InterPro"/>
</dbReference>
<dbReference type="SUPFAM" id="SSF56954">
    <property type="entry name" value="Outer membrane efflux proteins (OEP)"/>
    <property type="match status" value="1"/>
</dbReference>
<evidence type="ECO:0000313" key="2">
    <source>
        <dbReference type="Proteomes" id="UP000054262"/>
    </source>
</evidence>
<dbReference type="OrthoDB" id="9791261at2"/>
<protein>
    <submittedName>
        <fullName evidence="1">Divalent cation resistant determinant protein C, putative</fullName>
    </submittedName>
</protein>
<evidence type="ECO:0000313" key="1">
    <source>
        <dbReference type="EMBL" id="EAV47238.1"/>
    </source>
</evidence>
<name>A0P6S8_9PROT</name>
<accession>A0P6S8</accession>
<gene>
    <name evidence="1" type="ORF">MB2181_04155</name>
</gene>